<dbReference type="EMBL" id="JAULSU010000002">
    <property type="protein sequence ID" value="KAK0625968.1"/>
    <property type="molecule type" value="Genomic_DNA"/>
</dbReference>
<evidence type="ECO:0000313" key="3">
    <source>
        <dbReference type="Proteomes" id="UP001175000"/>
    </source>
</evidence>
<dbReference type="Proteomes" id="UP001175000">
    <property type="component" value="Unassembled WGS sequence"/>
</dbReference>
<feature type="compositionally biased region" description="Low complexity" evidence="1">
    <location>
        <begin position="154"/>
        <end position="166"/>
    </location>
</feature>
<gene>
    <name evidence="2" type="ORF">B0T14DRAFT_599436</name>
</gene>
<keyword evidence="3" id="KW-1185">Reference proteome</keyword>
<evidence type="ECO:0000256" key="1">
    <source>
        <dbReference type="SAM" id="MobiDB-lite"/>
    </source>
</evidence>
<feature type="region of interest" description="Disordered" evidence="1">
    <location>
        <begin position="151"/>
        <end position="174"/>
    </location>
</feature>
<organism evidence="2 3">
    <name type="scientific">Immersiella caudata</name>
    <dbReference type="NCBI Taxonomy" id="314043"/>
    <lineage>
        <taxon>Eukaryota</taxon>
        <taxon>Fungi</taxon>
        <taxon>Dikarya</taxon>
        <taxon>Ascomycota</taxon>
        <taxon>Pezizomycotina</taxon>
        <taxon>Sordariomycetes</taxon>
        <taxon>Sordariomycetidae</taxon>
        <taxon>Sordariales</taxon>
        <taxon>Lasiosphaeriaceae</taxon>
        <taxon>Immersiella</taxon>
    </lineage>
</organism>
<evidence type="ECO:0000313" key="2">
    <source>
        <dbReference type="EMBL" id="KAK0625968.1"/>
    </source>
</evidence>
<accession>A0AA39X2C6</accession>
<comment type="caution">
    <text evidence="2">The sequence shown here is derived from an EMBL/GenBank/DDBJ whole genome shotgun (WGS) entry which is preliminary data.</text>
</comment>
<proteinExistence type="predicted"/>
<sequence>MPERSLWLAEMLYFPQSKLDLCYPEHFLASPYWSSMTAPADVYWAYSPGACPAGWYTRYSYLIGSSRTQAECCQSGFSEHLYSNDRNIVPCATGPLLALTWPSSATSPDYSTIVPTVTVTVSPGPGQTLTVSGKYLHVIWQDSDLPLLNNTAETSGTSSSASTTMTPELEANPPVARERHELDARGEVDLLSGNQRSVYELSLAFPHMRDSIRRPWIRWPRWLSRVGRQLMFDDALEKAF</sequence>
<name>A0AA39X2C6_9PEZI</name>
<dbReference type="AlphaFoldDB" id="A0AA39X2C6"/>
<reference evidence="2" key="1">
    <citation type="submission" date="2023-06" db="EMBL/GenBank/DDBJ databases">
        <title>Genome-scale phylogeny and comparative genomics of the fungal order Sordariales.</title>
        <authorList>
            <consortium name="Lawrence Berkeley National Laboratory"/>
            <person name="Hensen N."/>
            <person name="Bonometti L."/>
            <person name="Westerberg I."/>
            <person name="Brannstrom I.O."/>
            <person name="Guillou S."/>
            <person name="Cros-Aarteil S."/>
            <person name="Calhoun S."/>
            <person name="Haridas S."/>
            <person name="Kuo A."/>
            <person name="Mondo S."/>
            <person name="Pangilinan J."/>
            <person name="Riley R."/>
            <person name="Labutti K."/>
            <person name="Andreopoulos B."/>
            <person name="Lipzen A."/>
            <person name="Chen C."/>
            <person name="Yanf M."/>
            <person name="Daum C."/>
            <person name="Ng V."/>
            <person name="Clum A."/>
            <person name="Steindorff A."/>
            <person name="Ohm R."/>
            <person name="Martin F."/>
            <person name="Silar P."/>
            <person name="Natvig D."/>
            <person name="Lalanne C."/>
            <person name="Gautier V."/>
            <person name="Ament-Velasquez S.L."/>
            <person name="Kruys A."/>
            <person name="Hutchinson M.I."/>
            <person name="Powell A.J."/>
            <person name="Barry K."/>
            <person name="Miller A.N."/>
            <person name="Grigoriev I.V."/>
            <person name="Debuchy R."/>
            <person name="Gladieux P."/>
            <person name="Thoren M.H."/>
            <person name="Johannesson H."/>
        </authorList>
    </citation>
    <scope>NUCLEOTIDE SEQUENCE</scope>
    <source>
        <strain evidence="2">CBS 606.72</strain>
    </source>
</reference>
<protein>
    <submittedName>
        <fullName evidence="2">Uncharacterized protein</fullName>
    </submittedName>
</protein>